<dbReference type="InterPro" id="IPR052353">
    <property type="entry name" value="Benzoxazolinone_Detox_Enz"/>
</dbReference>
<evidence type="ECO:0000313" key="3">
    <source>
        <dbReference type="Proteomes" id="UP001595752"/>
    </source>
</evidence>
<dbReference type="InterPro" id="IPR005302">
    <property type="entry name" value="MoCF_Sase_C"/>
</dbReference>
<feature type="domain" description="MOSC" evidence="1">
    <location>
        <begin position="40"/>
        <end position="174"/>
    </location>
</feature>
<keyword evidence="3" id="KW-1185">Reference proteome</keyword>
<comment type="caution">
    <text evidence="2">The sequence shown here is derived from an EMBL/GenBank/DDBJ whole genome shotgun (WGS) entry which is preliminary data.</text>
</comment>
<dbReference type="InterPro" id="IPR005163">
    <property type="entry name" value="Tri_helical_YiiM-like"/>
</dbReference>
<sequence>MVVKKGGNEEMEIKVASINVGKPQEVLFQRKSIETGIYKQPIDGRVFVSSLNIEGDGQADLAVHGGADKAVCLYSMDHYAYWEELLNRKLDYGAFGENLTISGVTEEDIMIGDIYRMGEVVFQVSLPRQPCFKISVKWNEPSLPMLVQETGFSGFYFRVLQEGYIETGQPLQLVERHPSHISVAFANTIKYKDKQNKEALQKLIQLAPLAAEWKSSFRKRLQ</sequence>
<dbReference type="PROSITE" id="PS51340">
    <property type="entry name" value="MOSC"/>
    <property type="match status" value="1"/>
</dbReference>
<gene>
    <name evidence="2" type="ORF">ACFOU2_17620</name>
</gene>
<dbReference type="EMBL" id="JBHRZT010000068">
    <property type="protein sequence ID" value="MFC3885189.1"/>
    <property type="molecule type" value="Genomic_DNA"/>
</dbReference>
<proteinExistence type="predicted"/>
<dbReference type="InterPro" id="IPR011037">
    <property type="entry name" value="Pyrv_Knase-like_insert_dom_sf"/>
</dbReference>
<protein>
    <submittedName>
        <fullName evidence="2">MOSC domain-containing protein</fullName>
    </submittedName>
</protein>
<dbReference type="PANTHER" id="PTHR30212:SF4">
    <property type="entry name" value="MOSC DOMAIN-CONTAINING PROTEIN"/>
    <property type="match status" value="1"/>
</dbReference>
<accession>A0ABV8B6M3</accession>
<dbReference type="PANTHER" id="PTHR30212">
    <property type="entry name" value="PROTEIN YIIM"/>
    <property type="match status" value="1"/>
</dbReference>
<evidence type="ECO:0000259" key="1">
    <source>
        <dbReference type="PROSITE" id="PS51340"/>
    </source>
</evidence>
<dbReference type="RefSeq" id="WP_377917347.1">
    <property type="nucleotide sequence ID" value="NZ_JBHRZT010000068.1"/>
</dbReference>
<dbReference type="SUPFAM" id="SSF50800">
    <property type="entry name" value="PK beta-barrel domain-like"/>
    <property type="match status" value="1"/>
</dbReference>
<organism evidence="2 3">
    <name type="scientific">Bacillus songklensis</name>
    <dbReference type="NCBI Taxonomy" id="1069116"/>
    <lineage>
        <taxon>Bacteria</taxon>
        <taxon>Bacillati</taxon>
        <taxon>Bacillota</taxon>
        <taxon>Bacilli</taxon>
        <taxon>Bacillales</taxon>
        <taxon>Bacillaceae</taxon>
        <taxon>Bacillus</taxon>
    </lineage>
</organism>
<dbReference type="Pfam" id="PF03475">
    <property type="entry name" value="YiiM_3-alpha"/>
    <property type="match status" value="1"/>
</dbReference>
<name>A0ABV8B6M3_9BACI</name>
<reference evidence="3" key="1">
    <citation type="journal article" date="2019" name="Int. J. Syst. Evol. Microbiol.">
        <title>The Global Catalogue of Microorganisms (GCM) 10K type strain sequencing project: providing services to taxonomists for standard genome sequencing and annotation.</title>
        <authorList>
            <consortium name="The Broad Institute Genomics Platform"/>
            <consortium name="The Broad Institute Genome Sequencing Center for Infectious Disease"/>
            <person name="Wu L."/>
            <person name="Ma J."/>
        </authorList>
    </citation>
    <scope>NUCLEOTIDE SEQUENCE [LARGE SCALE GENOMIC DNA]</scope>
    <source>
        <strain evidence="3">CCUG 61889</strain>
    </source>
</reference>
<dbReference type="Proteomes" id="UP001595752">
    <property type="component" value="Unassembled WGS sequence"/>
</dbReference>
<dbReference type="Pfam" id="PF03473">
    <property type="entry name" value="MOSC"/>
    <property type="match status" value="1"/>
</dbReference>
<dbReference type="Gene3D" id="2.40.33.20">
    <property type="entry name" value="PK beta-barrel domain-like"/>
    <property type="match status" value="1"/>
</dbReference>
<evidence type="ECO:0000313" key="2">
    <source>
        <dbReference type="EMBL" id="MFC3885189.1"/>
    </source>
</evidence>